<comment type="cofactor">
    <cofactor evidence="1">
        <name>L-ascorbate</name>
        <dbReference type="ChEBI" id="CHEBI:38290"/>
    </cofactor>
</comment>
<evidence type="ECO:0000313" key="6">
    <source>
        <dbReference type="Proteomes" id="UP000256478"/>
    </source>
</evidence>
<dbReference type="Pfam" id="PF13661">
    <property type="entry name" value="2OG-FeII_Oxy_4"/>
    <property type="match status" value="1"/>
</dbReference>
<evidence type="ECO:0000256" key="2">
    <source>
        <dbReference type="ARBA" id="ARBA00022964"/>
    </source>
</evidence>
<accession>A0A3E0TUE0</accession>
<dbReference type="InterPro" id="IPR006620">
    <property type="entry name" value="Pro_4_hyd_alph"/>
</dbReference>
<dbReference type="GO" id="GO:0005737">
    <property type="term" value="C:cytoplasm"/>
    <property type="evidence" value="ECO:0007669"/>
    <property type="project" value="TreeGrafter"/>
</dbReference>
<dbReference type="InterPro" id="IPR051842">
    <property type="entry name" value="uS12_prolyl_hydroxylase"/>
</dbReference>
<dbReference type="OrthoDB" id="9783171at2"/>
<reference evidence="5 6" key="1">
    <citation type="submission" date="2018-08" db="EMBL/GenBank/DDBJ databases">
        <title>Thalassotalea euphylliae genome.</title>
        <authorList>
            <person name="Summers S."/>
            <person name="Rice S.A."/>
            <person name="Freckelton M.L."/>
            <person name="Nedved B.T."/>
            <person name="Hadfield M.G."/>
        </authorList>
    </citation>
    <scope>NUCLEOTIDE SEQUENCE [LARGE SCALE GENOMIC DNA]</scope>
    <source>
        <strain evidence="5 6">H1</strain>
    </source>
</reference>
<dbReference type="GO" id="GO:0006449">
    <property type="term" value="P:regulation of translational termination"/>
    <property type="evidence" value="ECO:0007669"/>
    <property type="project" value="TreeGrafter"/>
</dbReference>
<sequence>MTLTSLTINPTLTETELQALQEEFSEQGIVRIFDFLSVESIEPLARCLSQDLNFTNAFFLDQQNREGSDEQIAQLNNQQRRELYQGIYKLAAQGQGFLYGRHKVEDSSPELLKAALELINGETCLSTIKRITDNHAITHADGQATRYRVGDFLTRHVDNLPGETRKYAYVLGLSPNWHPDWGGLLQMFEIDGTPTKAFMPVFNSLTLFDVNKVHSVTSIAPFSPRSRYSITGWFRT</sequence>
<proteinExistence type="predicted"/>
<dbReference type="EMBL" id="QUOU01000001">
    <property type="protein sequence ID" value="REL27572.1"/>
    <property type="molecule type" value="Genomic_DNA"/>
</dbReference>
<keyword evidence="3" id="KW-0560">Oxidoreductase</keyword>
<evidence type="ECO:0000259" key="4">
    <source>
        <dbReference type="SMART" id="SM00702"/>
    </source>
</evidence>
<keyword evidence="2" id="KW-0223">Dioxygenase</keyword>
<dbReference type="SMART" id="SM00702">
    <property type="entry name" value="P4Hc"/>
    <property type="match status" value="1"/>
</dbReference>
<name>A0A3E0TUE0_9GAMM</name>
<evidence type="ECO:0000313" key="5">
    <source>
        <dbReference type="EMBL" id="REL27572.1"/>
    </source>
</evidence>
<dbReference type="GO" id="GO:0031543">
    <property type="term" value="F:peptidyl-proline dioxygenase activity"/>
    <property type="evidence" value="ECO:0007669"/>
    <property type="project" value="TreeGrafter"/>
</dbReference>
<dbReference type="Proteomes" id="UP000256478">
    <property type="component" value="Unassembled WGS sequence"/>
</dbReference>
<feature type="domain" description="Prolyl 4-hydroxylase alpha subunit" evidence="4">
    <location>
        <begin position="27"/>
        <end position="235"/>
    </location>
</feature>
<dbReference type="PANTHER" id="PTHR12117">
    <property type="entry name" value="HISTONE ACETYLTRANSFERASE COMPLEX"/>
    <property type="match status" value="1"/>
</dbReference>
<dbReference type="InterPro" id="IPR039558">
    <property type="entry name" value="TPA1/OFD1_N"/>
</dbReference>
<evidence type="ECO:0000256" key="1">
    <source>
        <dbReference type="ARBA" id="ARBA00001961"/>
    </source>
</evidence>
<protein>
    <submittedName>
        <fullName evidence="5">Proline hydroxylase</fullName>
    </submittedName>
</protein>
<comment type="caution">
    <text evidence="5">The sequence shown here is derived from an EMBL/GenBank/DDBJ whole genome shotgun (WGS) entry which is preliminary data.</text>
</comment>
<dbReference type="GO" id="GO:0005506">
    <property type="term" value="F:iron ion binding"/>
    <property type="evidence" value="ECO:0007669"/>
    <property type="project" value="InterPro"/>
</dbReference>
<dbReference type="Gene3D" id="2.60.120.620">
    <property type="entry name" value="q2cbj1_9rhob like domain"/>
    <property type="match status" value="1"/>
</dbReference>
<dbReference type="AlphaFoldDB" id="A0A3E0TUE0"/>
<organism evidence="5 6">
    <name type="scientific">Thalassotalea euphylliae</name>
    <dbReference type="NCBI Taxonomy" id="1655234"/>
    <lineage>
        <taxon>Bacteria</taxon>
        <taxon>Pseudomonadati</taxon>
        <taxon>Pseudomonadota</taxon>
        <taxon>Gammaproteobacteria</taxon>
        <taxon>Alteromonadales</taxon>
        <taxon>Colwelliaceae</taxon>
        <taxon>Thalassotalea</taxon>
    </lineage>
</organism>
<dbReference type="PANTHER" id="PTHR12117:SF0">
    <property type="entry name" value="PROLYL 3-HYDROXYLASE OGFOD1"/>
    <property type="match status" value="1"/>
</dbReference>
<evidence type="ECO:0000256" key="3">
    <source>
        <dbReference type="ARBA" id="ARBA00023002"/>
    </source>
</evidence>
<dbReference type="GO" id="GO:0031418">
    <property type="term" value="F:L-ascorbic acid binding"/>
    <property type="evidence" value="ECO:0007669"/>
    <property type="project" value="InterPro"/>
</dbReference>
<gene>
    <name evidence="5" type="ORF">DXX93_14060</name>
</gene>